<protein>
    <recommendedName>
        <fullName evidence="3">Peptidase M60 domain-containing protein</fullName>
    </recommendedName>
</protein>
<organism evidence="1 2">
    <name type="scientific">Terrapene triunguis</name>
    <name type="common">Three-toed box turtle</name>
    <dbReference type="NCBI Taxonomy" id="2587831"/>
    <lineage>
        <taxon>Eukaryota</taxon>
        <taxon>Metazoa</taxon>
        <taxon>Chordata</taxon>
        <taxon>Craniata</taxon>
        <taxon>Vertebrata</taxon>
        <taxon>Euteleostomi</taxon>
        <taxon>Archelosauria</taxon>
        <taxon>Testudinata</taxon>
        <taxon>Testudines</taxon>
        <taxon>Cryptodira</taxon>
        <taxon>Durocryptodira</taxon>
        <taxon>Testudinoidea</taxon>
        <taxon>Emydidae</taxon>
        <taxon>Terrapene</taxon>
    </lineage>
</organism>
<dbReference type="GO" id="GO:0044325">
    <property type="term" value="F:transmembrane transporter binding"/>
    <property type="evidence" value="ECO:0007669"/>
    <property type="project" value="TreeGrafter"/>
</dbReference>
<dbReference type="Ensembl" id="ENSTMTT00000033182.1">
    <property type="protein sequence ID" value="ENSTMTP00000032034.1"/>
    <property type="gene ID" value="ENSTMTG00000022957.1"/>
</dbReference>
<reference evidence="1" key="2">
    <citation type="submission" date="2025-09" db="UniProtKB">
        <authorList>
            <consortium name="Ensembl"/>
        </authorList>
    </citation>
    <scope>IDENTIFICATION</scope>
</reference>
<evidence type="ECO:0000313" key="1">
    <source>
        <dbReference type="Ensembl" id="ENSTMTP00000032034.1"/>
    </source>
</evidence>
<dbReference type="Proteomes" id="UP000472274">
    <property type="component" value="Unplaced"/>
</dbReference>
<dbReference type="AlphaFoldDB" id="A0A674KIY9"/>
<reference evidence="1" key="1">
    <citation type="submission" date="2025-08" db="UniProtKB">
        <authorList>
            <consortium name="Ensembl"/>
        </authorList>
    </citation>
    <scope>IDENTIFICATION</scope>
</reference>
<dbReference type="InterPro" id="IPR051244">
    <property type="entry name" value="TCAF"/>
</dbReference>
<dbReference type="GO" id="GO:0090314">
    <property type="term" value="P:positive regulation of protein targeting to membrane"/>
    <property type="evidence" value="ECO:0007669"/>
    <property type="project" value="TreeGrafter"/>
</dbReference>
<dbReference type="GO" id="GO:0005886">
    <property type="term" value="C:plasma membrane"/>
    <property type="evidence" value="ECO:0007669"/>
    <property type="project" value="TreeGrafter"/>
</dbReference>
<proteinExistence type="predicted"/>
<dbReference type="InParanoid" id="A0A674KIY9"/>
<dbReference type="GeneTree" id="ENSGT00390000017365"/>
<dbReference type="PANTHER" id="PTHR15730">
    <property type="entry name" value="EXPERIMENTAL AUTOIMMUNE PROSTATITIS ANTIGEN 2-RELATED"/>
    <property type="match status" value="1"/>
</dbReference>
<dbReference type="SUPFAM" id="SSF52317">
    <property type="entry name" value="Class I glutamine amidotransferase-like"/>
    <property type="match status" value="2"/>
</dbReference>
<evidence type="ECO:0008006" key="3">
    <source>
        <dbReference type="Google" id="ProtNLM"/>
    </source>
</evidence>
<sequence length="506" mass="55110">MDPSAAYDLLADGVQDWDLTSDSVPCELLLIGETAFPVLVNPQGQVLIAASQYGKGRMVVVSHESYLGSPKMARFLCNAVDWLSPSPGAVVGVQKSLSSLLSILSSSGTRVQPSEEFIASFGVYCMDAYDAAQGKELIQFVKRGGGLLIGGQAWHWASGHRLDFSGDLNLLLRGVSELDIVTDGVPSHLLVHGTLAFPLGLDGAYQCFLAASHYGRGRVVVATHESHLSTPKLTDFILNAIHWLGAEKKGRIGINPNLKNLHDLLTQRQVVCEISELTDNLSIYCCQSYSDNEAEKIHEFVAEGGGLLIGGQAWWWASENEGQNVLAEYPGNKILNGFGISILGETMEEGKYPVLRPEGQRRHYHFRRALAQFQQHLDKKKKLQLPVTGWLQKLSQDCAKVLEIPVKNGHIYASLYHILYTIVQCNGIPPVSEEHPVKGNSKEVVLLHVATALCQTSIISDTARLALCELPTVPSTTVEINCTNTGERICPSSLISPPPVSAWNGL</sequence>
<accession>A0A674KIY9</accession>
<dbReference type="InterPro" id="IPR029062">
    <property type="entry name" value="Class_I_gatase-like"/>
</dbReference>
<name>A0A674KIY9_9SAUR</name>
<dbReference type="PANTHER" id="PTHR15730:SF5">
    <property type="entry name" value="SI:CH211-210B2.2-RELATED"/>
    <property type="match status" value="1"/>
</dbReference>
<keyword evidence="2" id="KW-1185">Reference proteome</keyword>
<evidence type="ECO:0000313" key="2">
    <source>
        <dbReference type="Proteomes" id="UP000472274"/>
    </source>
</evidence>